<feature type="transmembrane region" description="Helical" evidence="2">
    <location>
        <begin position="60"/>
        <end position="82"/>
    </location>
</feature>
<dbReference type="Proteomes" id="UP001603857">
    <property type="component" value="Unassembled WGS sequence"/>
</dbReference>
<proteinExistence type="predicted"/>
<evidence type="ECO:0000256" key="2">
    <source>
        <dbReference type="SAM" id="Phobius"/>
    </source>
</evidence>
<evidence type="ECO:0000256" key="1">
    <source>
        <dbReference type="SAM" id="MobiDB-lite"/>
    </source>
</evidence>
<protein>
    <submittedName>
        <fullName evidence="3">Uncharacterized protein</fullName>
    </submittedName>
</protein>
<dbReference type="InterPro" id="IPR008480">
    <property type="entry name" value="DUF761_pln"/>
</dbReference>
<comment type="caution">
    <text evidence="3">The sequence shown here is derived from an EMBL/GenBank/DDBJ whole genome shotgun (WGS) entry which is preliminary data.</text>
</comment>
<evidence type="ECO:0000313" key="4">
    <source>
        <dbReference type="Proteomes" id="UP001603857"/>
    </source>
</evidence>
<keyword evidence="2" id="KW-0472">Membrane</keyword>
<feature type="compositionally biased region" description="Basic and acidic residues" evidence="1">
    <location>
        <begin position="794"/>
        <end position="804"/>
    </location>
</feature>
<feature type="region of interest" description="Disordered" evidence="1">
    <location>
        <begin position="913"/>
        <end position="932"/>
    </location>
</feature>
<feature type="region of interest" description="Disordered" evidence="1">
    <location>
        <begin position="613"/>
        <end position="698"/>
    </location>
</feature>
<feature type="region of interest" description="Disordered" evidence="1">
    <location>
        <begin position="248"/>
        <end position="329"/>
    </location>
</feature>
<gene>
    <name evidence="3" type="ORF">Fmac_017627</name>
</gene>
<dbReference type="PANTHER" id="PTHR34059">
    <property type="entry name" value="EXPRESSED PROTEIN"/>
    <property type="match status" value="1"/>
</dbReference>
<feature type="compositionally biased region" description="Basic and acidic residues" evidence="1">
    <location>
        <begin position="741"/>
        <end position="752"/>
    </location>
</feature>
<evidence type="ECO:0000313" key="3">
    <source>
        <dbReference type="EMBL" id="KAL2330046.1"/>
    </source>
</evidence>
<feature type="compositionally biased region" description="Basic and acidic residues" evidence="1">
    <location>
        <begin position="619"/>
        <end position="629"/>
    </location>
</feature>
<dbReference type="EMBL" id="JBGMDY010000006">
    <property type="protein sequence ID" value="KAL2330046.1"/>
    <property type="molecule type" value="Genomic_DNA"/>
</dbReference>
<dbReference type="Pfam" id="PF05553">
    <property type="entry name" value="DUF761"/>
    <property type="match status" value="1"/>
</dbReference>
<feature type="compositionally biased region" description="Basic and acidic residues" evidence="1">
    <location>
        <begin position="854"/>
        <end position="866"/>
    </location>
</feature>
<feature type="region of interest" description="Disordered" evidence="1">
    <location>
        <begin position="1"/>
        <end position="21"/>
    </location>
</feature>
<reference evidence="3 4" key="1">
    <citation type="submission" date="2024-08" db="EMBL/GenBank/DDBJ databases">
        <title>Insights into the chromosomal genome structure of Flemingia macrophylla.</title>
        <authorList>
            <person name="Ding Y."/>
            <person name="Zhao Y."/>
            <person name="Bi W."/>
            <person name="Wu M."/>
            <person name="Zhao G."/>
            <person name="Gong Y."/>
            <person name="Li W."/>
            <person name="Zhang P."/>
        </authorList>
    </citation>
    <scope>NUCLEOTIDE SEQUENCE [LARGE SCALE GENOMIC DNA]</scope>
    <source>
        <strain evidence="3">DYQJB</strain>
        <tissue evidence="3">Leaf</tissue>
    </source>
</reference>
<keyword evidence="4" id="KW-1185">Reference proteome</keyword>
<sequence>MADSSPYTKPHFPLPRIQPKPTNQGKSCTGFFLKSLTLALFFVVLPLFPSQAPDFVSQTILNKFWELLHLLFIGIAVTYGLFSRRNSELETYIEIDTHSSAVDDDDAAAAAPSYVSKVFPASTIFDDGCENVNPCGVDEKRMTMMHCWNPQYFDGGQGGESFNGSSAVGVFDEQYKPQFSNSEDSFGYSVGCDGNGTNVVQAWNSEYYHSEPVVFVAQPNYNTGECGEVVDYKPLGLPIRSLRSVARDVDSSKFANESDSSSGSKGSSWNSGESRDREFGDMGPSNLEKKFNAAAAGSGGSAIPVPRRSRNRRGERDKVHGNVSHPLHFRPISVDETKFEALGSGSLQSTTSFSSHTNMHSSLDSISLDTIFQVEEMRQKEASYVSSSEKMNFQEEDVGQMKTSFVPISDIKNFQEEDMGSRNTSYAPASENTSFQEIDLGKKIFKGTSSRNRRMSTKGNYGAASFPSHFRPMSVDETQFDSLGSKSFQTVRSFSAHTRMCSSLDSISPDMDFQEEDIGQKKTSHMHTSENMNFQEQDMGHKKSAFVPVSEIMNFQEVDMGHKKTSFVPVSEIMNFQEENMEQKKTSYVPASETMNFQEVDLVKKISQALSSRNGMIDSKGKSAADSHNSHIRPMSVDETQQESLSSRSFQSMGSFSSQSSLCSSLDSASPENMNSLKEDSREKKISHGYSSSNSPSLLARTTEEVSLQAFKARGYNDSSLQDDIKNSLSDDLTGLNGIGGEDHSGKKESGKHALLSDSEKPASLEKAPSRGKSVRTRRSNGPTSGAVRVGEMSSKETHEKVEKNLNNVESVLRKDKMESGEPDFPLKGFSKKTLDSYCPKPEIKFSNHRRREKLGPSKDLSKQDSDTELENTRVSSEENGVQEYVNDSDLDSEVDKKASEFIAKFKAQIRLQKMGSIERSKEQKTTQNKIR</sequence>
<dbReference type="PANTHER" id="PTHR34059:SF6">
    <property type="entry name" value="DUF4408 DOMAIN-CONTAINING PROTEIN"/>
    <property type="match status" value="1"/>
</dbReference>
<name>A0ABD1M2U6_9FABA</name>
<feature type="region of interest" description="Disordered" evidence="1">
    <location>
        <begin position="736"/>
        <end position="892"/>
    </location>
</feature>
<accession>A0ABD1M2U6</accession>
<dbReference type="AlphaFoldDB" id="A0ABD1M2U6"/>
<keyword evidence="2" id="KW-1133">Transmembrane helix</keyword>
<feature type="transmembrane region" description="Helical" evidence="2">
    <location>
        <begin position="31"/>
        <end position="48"/>
    </location>
</feature>
<organism evidence="3 4">
    <name type="scientific">Flemingia macrophylla</name>
    <dbReference type="NCBI Taxonomy" id="520843"/>
    <lineage>
        <taxon>Eukaryota</taxon>
        <taxon>Viridiplantae</taxon>
        <taxon>Streptophyta</taxon>
        <taxon>Embryophyta</taxon>
        <taxon>Tracheophyta</taxon>
        <taxon>Spermatophyta</taxon>
        <taxon>Magnoliopsida</taxon>
        <taxon>eudicotyledons</taxon>
        <taxon>Gunneridae</taxon>
        <taxon>Pentapetalae</taxon>
        <taxon>rosids</taxon>
        <taxon>fabids</taxon>
        <taxon>Fabales</taxon>
        <taxon>Fabaceae</taxon>
        <taxon>Papilionoideae</taxon>
        <taxon>50 kb inversion clade</taxon>
        <taxon>NPAAA clade</taxon>
        <taxon>indigoferoid/millettioid clade</taxon>
        <taxon>Phaseoleae</taxon>
        <taxon>Flemingia</taxon>
    </lineage>
</organism>
<feature type="compositionally biased region" description="Low complexity" evidence="1">
    <location>
        <begin position="644"/>
        <end position="670"/>
    </location>
</feature>
<feature type="compositionally biased region" description="Low complexity" evidence="1">
    <location>
        <begin position="258"/>
        <end position="272"/>
    </location>
</feature>
<feature type="compositionally biased region" description="Basic and acidic residues" evidence="1">
    <location>
        <begin position="677"/>
        <end position="686"/>
    </location>
</feature>
<keyword evidence="2" id="KW-0812">Transmembrane</keyword>